<evidence type="ECO:0000313" key="2">
    <source>
        <dbReference type="EMBL" id="PJR14185.1"/>
    </source>
</evidence>
<dbReference type="Pfam" id="PF00583">
    <property type="entry name" value="Acetyltransf_1"/>
    <property type="match status" value="1"/>
</dbReference>
<dbReference type="Proteomes" id="UP000231987">
    <property type="component" value="Unassembled WGS sequence"/>
</dbReference>
<organism evidence="2 3">
    <name type="scientific">Rhizobium meliloti</name>
    <name type="common">Ensifer meliloti</name>
    <name type="synonym">Sinorhizobium meliloti</name>
    <dbReference type="NCBI Taxonomy" id="382"/>
    <lineage>
        <taxon>Bacteria</taxon>
        <taxon>Pseudomonadati</taxon>
        <taxon>Pseudomonadota</taxon>
        <taxon>Alphaproteobacteria</taxon>
        <taxon>Hyphomicrobiales</taxon>
        <taxon>Rhizobiaceae</taxon>
        <taxon>Sinorhizobium/Ensifer group</taxon>
        <taxon>Sinorhizobium</taxon>
    </lineage>
</organism>
<dbReference type="CDD" id="cd04301">
    <property type="entry name" value="NAT_SF"/>
    <property type="match status" value="1"/>
</dbReference>
<dbReference type="Gene3D" id="3.40.630.30">
    <property type="match status" value="1"/>
</dbReference>
<evidence type="ECO:0000259" key="1">
    <source>
        <dbReference type="PROSITE" id="PS51186"/>
    </source>
</evidence>
<evidence type="ECO:0000313" key="3">
    <source>
        <dbReference type="Proteomes" id="UP000231987"/>
    </source>
</evidence>
<dbReference type="PANTHER" id="PTHR43072">
    <property type="entry name" value="N-ACETYLTRANSFERASE"/>
    <property type="match status" value="1"/>
</dbReference>
<dbReference type="AlphaFoldDB" id="A0A2J0Z0Z2"/>
<name>A0A2J0Z0Z2_RHIML</name>
<dbReference type="GO" id="GO:0016747">
    <property type="term" value="F:acyltransferase activity, transferring groups other than amino-acyl groups"/>
    <property type="evidence" value="ECO:0007669"/>
    <property type="project" value="InterPro"/>
</dbReference>
<dbReference type="RefSeq" id="WP_100672710.1">
    <property type="nucleotide sequence ID" value="NZ_NJGD01000007.1"/>
</dbReference>
<dbReference type="EMBL" id="NJGD01000007">
    <property type="protein sequence ID" value="PJR14185.1"/>
    <property type="molecule type" value="Genomic_DNA"/>
</dbReference>
<proteinExistence type="predicted"/>
<sequence>MTATLRDAVAADLRSITEIYRESVLNGVATYEETPPSEAEMALRFSTITGNGYPYVVALDERGTVIGYAYASALRNRTAYRFLVEDSIYLSPEARGKGIGKALLSELVGRCTALGFRQMIAVIGGAHPSSIALHRALGFELQGLMKATGFKHGRWLDTALMQRPLGEGTATKPAEGVYPDTLYRS</sequence>
<feature type="domain" description="N-acetyltransferase" evidence="1">
    <location>
        <begin position="3"/>
        <end position="166"/>
    </location>
</feature>
<dbReference type="InterPro" id="IPR016181">
    <property type="entry name" value="Acyl_CoA_acyltransferase"/>
</dbReference>
<keyword evidence="2" id="KW-0808">Transferase</keyword>
<gene>
    <name evidence="2" type="ORF">CEJ86_17455</name>
</gene>
<comment type="caution">
    <text evidence="2">The sequence shown here is derived from an EMBL/GenBank/DDBJ whole genome shotgun (WGS) entry which is preliminary data.</text>
</comment>
<dbReference type="InterPro" id="IPR000182">
    <property type="entry name" value="GNAT_dom"/>
</dbReference>
<protein>
    <submittedName>
        <fullName evidence="2">GNAT family N-acetyltransferase</fullName>
    </submittedName>
</protein>
<dbReference type="PANTHER" id="PTHR43072:SF8">
    <property type="entry name" value="ACYLTRANSFERASE FABY-RELATED"/>
    <property type="match status" value="1"/>
</dbReference>
<dbReference type="PROSITE" id="PS51186">
    <property type="entry name" value="GNAT"/>
    <property type="match status" value="1"/>
</dbReference>
<accession>A0A2J0Z0Z2</accession>
<dbReference type="SUPFAM" id="SSF55729">
    <property type="entry name" value="Acyl-CoA N-acyltransferases (Nat)"/>
    <property type="match status" value="1"/>
</dbReference>
<reference evidence="2 3" key="1">
    <citation type="submission" date="2017-06" db="EMBL/GenBank/DDBJ databases">
        <title>Ensifer strains isolated from leguminous trees and herbs display diverse denitrification phenotypes with some acting as strong N2O sinks.</title>
        <authorList>
            <person name="Woliy K."/>
            <person name="Mania D."/>
            <person name="Bakken L.R."/>
            <person name="Frostegard A."/>
        </authorList>
    </citation>
    <scope>NUCLEOTIDE SEQUENCE [LARGE SCALE GENOMIC DNA]</scope>
    <source>
        <strain evidence="2 3">AC50a</strain>
    </source>
</reference>